<evidence type="ECO:0000256" key="2">
    <source>
        <dbReference type="ARBA" id="ARBA00012980"/>
    </source>
</evidence>
<dbReference type="SUPFAM" id="SSF52540">
    <property type="entry name" value="P-loop containing nucleoside triphosphate hydrolases"/>
    <property type="match status" value="1"/>
</dbReference>
<dbReference type="PANTHER" id="PTHR10344:SF4">
    <property type="entry name" value="UMP-CMP KINASE 2, MITOCHONDRIAL"/>
    <property type="match status" value="1"/>
</dbReference>
<dbReference type="InterPro" id="IPR018094">
    <property type="entry name" value="Thymidylate_kinase"/>
</dbReference>
<keyword evidence="5 10" id="KW-0545">Nucleotide biosynthesis</keyword>
<proteinExistence type="inferred from homology"/>
<evidence type="ECO:0000256" key="1">
    <source>
        <dbReference type="ARBA" id="ARBA00009776"/>
    </source>
</evidence>
<dbReference type="EMBL" id="JAWMWG010000001">
    <property type="protein sequence ID" value="MEJ6348152.1"/>
    <property type="molecule type" value="Genomic_DNA"/>
</dbReference>
<dbReference type="Proteomes" id="UP001377804">
    <property type="component" value="Unassembled WGS sequence"/>
</dbReference>
<evidence type="ECO:0000256" key="6">
    <source>
        <dbReference type="ARBA" id="ARBA00022741"/>
    </source>
</evidence>
<dbReference type="RefSeq" id="WP_339969047.1">
    <property type="nucleotide sequence ID" value="NZ_JAWMWG010000001.1"/>
</dbReference>
<dbReference type="NCBIfam" id="TIGR00041">
    <property type="entry name" value="DTMP_kinase"/>
    <property type="match status" value="1"/>
</dbReference>
<organism evidence="12 13">
    <name type="scientific">Holzapfeliella saturejae</name>
    <dbReference type="NCBI Taxonomy" id="3082953"/>
    <lineage>
        <taxon>Bacteria</taxon>
        <taxon>Bacillati</taxon>
        <taxon>Bacillota</taxon>
        <taxon>Bacilli</taxon>
        <taxon>Lactobacillales</taxon>
        <taxon>Lactobacillaceae</taxon>
        <taxon>Holzapfeliella</taxon>
    </lineage>
</organism>
<dbReference type="InterPro" id="IPR039430">
    <property type="entry name" value="Thymidylate_kin-like_dom"/>
</dbReference>
<keyword evidence="8 10" id="KW-0067">ATP-binding</keyword>
<dbReference type="PROSITE" id="PS01331">
    <property type="entry name" value="THYMIDYLATE_KINASE"/>
    <property type="match status" value="1"/>
</dbReference>
<feature type="binding site" evidence="10">
    <location>
        <begin position="10"/>
        <end position="17"/>
    </location>
    <ligand>
        <name>ATP</name>
        <dbReference type="ChEBI" id="CHEBI:30616"/>
    </ligand>
</feature>
<comment type="similarity">
    <text evidence="1 10">Belongs to the thymidylate kinase family.</text>
</comment>
<dbReference type="EC" id="2.7.4.9" evidence="2 10"/>
<keyword evidence="13" id="KW-1185">Reference proteome</keyword>
<evidence type="ECO:0000256" key="5">
    <source>
        <dbReference type="ARBA" id="ARBA00022727"/>
    </source>
</evidence>
<evidence type="ECO:0000313" key="12">
    <source>
        <dbReference type="EMBL" id="MEJ6348152.1"/>
    </source>
</evidence>
<protein>
    <recommendedName>
        <fullName evidence="3 10">Thymidylate kinase</fullName>
        <ecNumber evidence="2 10">2.7.4.9</ecNumber>
    </recommendedName>
    <alternativeName>
        <fullName evidence="10">dTMP kinase</fullName>
    </alternativeName>
</protein>
<evidence type="ECO:0000256" key="7">
    <source>
        <dbReference type="ARBA" id="ARBA00022777"/>
    </source>
</evidence>
<comment type="caution">
    <text evidence="12">The sequence shown here is derived from an EMBL/GenBank/DDBJ whole genome shotgun (WGS) entry which is preliminary data.</text>
</comment>
<dbReference type="InterPro" id="IPR018095">
    <property type="entry name" value="Thymidylate_kin_CS"/>
</dbReference>
<accession>A0ABU8SHH9</accession>
<sequence length="210" mass="24046">MTGRFITLEGPDGSGKSTALKQLIKLFNQQVQDNLILTREPGGSPIAETIREIILNPDYPEMDDRTEALLYAASRRQHLVETVLPALQANKTVISDRYLDSSLAYQGGGRGLGIDNVAQMNQFATENKLPDLTLYFDVNPQIGLSRIDQNREKDRLEQQKESFHQRVYETYQELYRRNPERIIKIDANQSKEQVVDDTIKAMKSRFPELF</sequence>
<dbReference type="PANTHER" id="PTHR10344">
    <property type="entry name" value="THYMIDYLATE KINASE"/>
    <property type="match status" value="1"/>
</dbReference>
<dbReference type="InterPro" id="IPR027417">
    <property type="entry name" value="P-loop_NTPase"/>
</dbReference>
<dbReference type="Gene3D" id="3.40.50.300">
    <property type="entry name" value="P-loop containing nucleotide triphosphate hydrolases"/>
    <property type="match status" value="1"/>
</dbReference>
<evidence type="ECO:0000256" key="9">
    <source>
        <dbReference type="ARBA" id="ARBA00048743"/>
    </source>
</evidence>
<evidence type="ECO:0000256" key="4">
    <source>
        <dbReference type="ARBA" id="ARBA00022679"/>
    </source>
</evidence>
<dbReference type="GO" id="GO:0004798">
    <property type="term" value="F:dTMP kinase activity"/>
    <property type="evidence" value="ECO:0007669"/>
    <property type="project" value="UniProtKB-EC"/>
</dbReference>
<keyword evidence="4 10" id="KW-0808">Transferase</keyword>
<evidence type="ECO:0000259" key="11">
    <source>
        <dbReference type="Pfam" id="PF02223"/>
    </source>
</evidence>
<evidence type="ECO:0000256" key="3">
    <source>
        <dbReference type="ARBA" id="ARBA00017144"/>
    </source>
</evidence>
<evidence type="ECO:0000256" key="10">
    <source>
        <dbReference type="HAMAP-Rule" id="MF_00165"/>
    </source>
</evidence>
<keyword evidence="7 10" id="KW-0418">Kinase</keyword>
<feature type="domain" description="Thymidylate kinase-like" evidence="11">
    <location>
        <begin position="8"/>
        <end position="197"/>
    </location>
</feature>
<gene>
    <name evidence="10 12" type="primary">tmk</name>
    <name evidence="12" type="ORF">R4Y45_02785</name>
</gene>
<evidence type="ECO:0000256" key="8">
    <source>
        <dbReference type="ARBA" id="ARBA00022840"/>
    </source>
</evidence>
<evidence type="ECO:0000313" key="13">
    <source>
        <dbReference type="Proteomes" id="UP001377804"/>
    </source>
</evidence>
<keyword evidence="6 10" id="KW-0547">Nucleotide-binding</keyword>
<dbReference type="Pfam" id="PF02223">
    <property type="entry name" value="Thymidylate_kin"/>
    <property type="match status" value="1"/>
</dbReference>
<comment type="function">
    <text evidence="10">Phosphorylation of dTMP to form dTDP in both de novo and salvage pathways of dTTP synthesis.</text>
</comment>
<name>A0ABU8SHH9_9LACO</name>
<dbReference type="CDD" id="cd01672">
    <property type="entry name" value="TMPK"/>
    <property type="match status" value="1"/>
</dbReference>
<reference evidence="12 13" key="1">
    <citation type="submission" date="2023-10" db="EMBL/GenBank/DDBJ databases">
        <title>Holzapfeliella saturejae sp. nov. isolated from Satureja montana flowers.</title>
        <authorList>
            <person name="Alcantara C."/>
            <person name="Zuniga M."/>
            <person name="Landete J.M."/>
            <person name="Monedero V."/>
        </authorList>
    </citation>
    <scope>NUCLEOTIDE SEQUENCE [LARGE SCALE GENOMIC DNA]</scope>
    <source>
        <strain evidence="12 13">He02</strain>
    </source>
</reference>
<comment type="catalytic activity">
    <reaction evidence="9 10">
        <text>dTMP + ATP = dTDP + ADP</text>
        <dbReference type="Rhea" id="RHEA:13517"/>
        <dbReference type="ChEBI" id="CHEBI:30616"/>
        <dbReference type="ChEBI" id="CHEBI:58369"/>
        <dbReference type="ChEBI" id="CHEBI:63528"/>
        <dbReference type="ChEBI" id="CHEBI:456216"/>
        <dbReference type="EC" id="2.7.4.9"/>
    </reaction>
</comment>
<dbReference type="HAMAP" id="MF_00165">
    <property type="entry name" value="Thymidylate_kinase"/>
    <property type="match status" value="1"/>
</dbReference>